<feature type="domain" description="HMA" evidence="1">
    <location>
        <begin position="2"/>
        <end position="65"/>
    </location>
</feature>
<dbReference type="InterPro" id="IPR006121">
    <property type="entry name" value="HMA_dom"/>
</dbReference>
<dbReference type="InterPro" id="IPR000428">
    <property type="entry name" value="Cu-bd"/>
</dbReference>
<dbReference type="AlphaFoldDB" id="A0A6J7K754"/>
<evidence type="ECO:0000313" key="3">
    <source>
        <dbReference type="EMBL" id="CAB4950853.1"/>
    </source>
</evidence>
<dbReference type="InterPro" id="IPR036163">
    <property type="entry name" value="HMA_dom_sf"/>
</dbReference>
<dbReference type="GO" id="GO:0005507">
    <property type="term" value="F:copper ion binding"/>
    <property type="evidence" value="ECO:0007669"/>
    <property type="project" value="InterPro"/>
</dbReference>
<gene>
    <name evidence="2" type="ORF">UFOPK1392_01455</name>
    <name evidence="3" type="ORF">UFOPK3733_01867</name>
</gene>
<dbReference type="EMBL" id="CAEMXZ010000064">
    <property type="protein sequence ID" value="CAB4323698.1"/>
    <property type="molecule type" value="Genomic_DNA"/>
</dbReference>
<name>A0A6J7K754_9ZZZZ</name>
<accession>A0A6J7K754</accession>
<dbReference type="Gene3D" id="3.30.70.100">
    <property type="match status" value="1"/>
</dbReference>
<evidence type="ECO:0000259" key="1">
    <source>
        <dbReference type="PROSITE" id="PS50846"/>
    </source>
</evidence>
<sequence>MTTLTYSVPGISCGHCKNAIEAEVREVAGVDSAIVDIDARVVVVEGSAAEDAVRAAVVEAGYEVDSVS</sequence>
<dbReference type="PROSITE" id="PS50846">
    <property type="entry name" value="HMA_2"/>
    <property type="match status" value="1"/>
</dbReference>
<dbReference type="GO" id="GO:0006825">
    <property type="term" value="P:copper ion transport"/>
    <property type="evidence" value="ECO:0007669"/>
    <property type="project" value="InterPro"/>
</dbReference>
<dbReference type="PRINTS" id="PR00944">
    <property type="entry name" value="CUEXPORT"/>
</dbReference>
<dbReference type="SUPFAM" id="SSF55008">
    <property type="entry name" value="HMA, heavy metal-associated domain"/>
    <property type="match status" value="1"/>
</dbReference>
<dbReference type="Pfam" id="PF00403">
    <property type="entry name" value="HMA"/>
    <property type="match status" value="1"/>
</dbReference>
<reference evidence="3" key="1">
    <citation type="submission" date="2020-05" db="EMBL/GenBank/DDBJ databases">
        <authorList>
            <person name="Chiriac C."/>
            <person name="Salcher M."/>
            <person name="Ghai R."/>
            <person name="Kavagutti S V."/>
        </authorList>
    </citation>
    <scope>NUCLEOTIDE SEQUENCE</scope>
</reference>
<organism evidence="3">
    <name type="scientific">freshwater metagenome</name>
    <dbReference type="NCBI Taxonomy" id="449393"/>
    <lineage>
        <taxon>unclassified sequences</taxon>
        <taxon>metagenomes</taxon>
        <taxon>ecological metagenomes</taxon>
    </lineage>
</organism>
<protein>
    <submittedName>
        <fullName evidence="3">Unannotated protein</fullName>
    </submittedName>
</protein>
<dbReference type="EMBL" id="CAFBNC010000124">
    <property type="protein sequence ID" value="CAB4950853.1"/>
    <property type="molecule type" value="Genomic_DNA"/>
</dbReference>
<evidence type="ECO:0000313" key="2">
    <source>
        <dbReference type="EMBL" id="CAB4323698.1"/>
    </source>
</evidence>
<proteinExistence type="predicted"/>
<dbReference type="CDD" id="cd00371">
    <property type="entry name" value="HMA"/>
    <property type="match status" value="1"/>
</dbReference>